<dbReference type="UniPathway" id="UPA00378"/>
<evidence type="ECO:0000256" key="11">
    <source>
        <dbReference type="ARBA" id="ARBA00023136"/>
    </source>
</evidence>
<dbReference type="SUPFAM" id="SSF82109">
    <property type="entry name" value="MIR domain"/>
    <property type="match status" value="1"/>
</dbReference>
<feature type="transmembrane region" description="Helical" evidence="18">
    <location>
        <begin position="200"/>
        <end position="221"/>
    </location>
</feature>
<feature type="domain" description="MIR" evidence="19">
    <location>
        <begin position="415"/>
        <end position="472"/>
    </location>
</feature>
<keyword evidence="5" id="KW-0328">Glycosyltransferase</keyword>
<comment type="function">
    <text evidence="14">Rt/POMT1 and tw/POMT2 function as a protein O-mannosyltransferase in association with each other to generate and maintain normal muscle development.</text>
</comment>
<evidence type="ECO:0000256" key="16">
    <source>
        <dbReference type="ARBA" id="ARBA00073145"/>
    </source>
</evidence>
<comment type="pathway">
    <text evidence="2">Protein modification; protein glycosylation.</text>
</comment>
<comment type="subcellular location">
    <subcellularLocation>
        <location evidence="1">Endoplasmic reticulum membrane</location>
        <topology evidence="1">Multi-pass membrane protein</topology>
    </subcellularLocation>
</comment>
<dbReference type="Pfam" id="PF02815">
    <property type="entry name" value="MIR"/>
    <property type="match status" value="1"/>
</dbReference>
<feature type="transmembrane region" description="Helical" evidence="18">
    <location>
        <begin position="694"/>
        <end position="713"/>
    </location>
</feature>
<gene>
    <name evidence="20" type="ORF">BV898_06075</name>
</gene>
<evidence type="ECO:0000256" key="17">
    <source>
        <dbReference type="ARBA" id="ARBA00079036"/>
    </source>
</evidence>
<evidence type="ECO:0000256" key="9">
    <source>
        <dbReference type="ARBA" id="ARBA00022824"/>
    </source>
</evidence>
<evidence type="ECO:0000256" key="12">
    <source>
        <dbReference type="ARBA" id="ARBA00045085"/>
    </source>
</evidence>
<evidence type="ECO:0000256" key="6">
    <source>
        <dbReference type="ARBA" id="ARBA00022679"/>
    </source>
</evidence>
<dbReference type="CDD" id="cd23281">
    <property type="entry name" value="beta-trefoil_MIR_POMT1"/>
    <property type="match status" value="1"/>
</dbReference>
<evidence type="ECO:0000313" key="21">
    <source>
        <dbReference type="Proteomes" id="UP000192578"/>
    </source>
</evidence>
<feature type="transmembrane region" description="Helical" evidence="18">
    <location>
        <begin position="623"/>
        <end position="646"/>
    </location>
</feature>
<dbReference type="SMART" id="SM00472">
    <property type="entry name" value="MIR"/>
    <property type="match status" value="3"/>
</dbReference>
<dbReference type="InterPro" id="IPR003342">
    <property type="entry name" value="ArnT-like_N"/>
</dbReference>
<evidence type="ECO:0000256" key="2">
    <source>
        <dbReference type="ARBA" id="ARBA00004922"/>
    </source>
</evidence>
<dbReference type="OrthoDB" id="292747at2759"/>
<dbReference type="GO" id="GO:0005789">
    <property type="term" value="C:endoplasmic reticulum membrane"/>
    <property type="evidence" value="ECO:0007669"/>
    <property type="project" value="UniProtKB-SubCell"/>
</dbReference>
<name>A0A1W0WXC2_HYPEX</name>
<dbReference type="Pfam" id="PF16192">
    <property type="entry name" value="PMT_4TMC"/>
    <property type="match status" value="1"/>
</dbReference>
<dbReference type="Pfam" id="PF02366">
    <property type="entry name" value="PMT"/>
    <property type="match status" value="1"/>
</dbReference>
<comment type="subunit">
    <text evidence="15">Interacts with tw/POMT2.</text>
</comment>
<keyword evidence="6" id="KW-0808">Transferase</keyword>
<dbReference type="InterPro" id="IPR016093">
    <property type="entry name" value="MIR_motif"/>
</dbReference>
<dbReference type="AlphaFoldDB" id="A0A1W0WXC2"/>
<evidence type="ECO:0000313" key="20">
    <source>
        <dbReference type="EMBL" id="OQV19803.1"/>
    </source>
</evidence>
<dbReference type="Proteomes" id="UP000192578">
    <property type="component" value="Unassembled WGS sequence"/>
</dbReference>
<dbReference type="PROSITE" id="PS50919">
    <property type="entry name" value="MIR"/>
    <property type="match status" value="2"/>
</dbReference>
<keyword evidence="21" id="KW-1185">Reference proteome</keyword>
<feature type="transmembrane region" description="Helical" evidence="18">
    <location>
        <begin position="233"/>
        <end position="263"/>
    </location>
</feature>
<reference evidence="21" key="1">
    <citation type="submission" date="2017-01" db="EMBL/GenBank/DDBJ databases">
        <title>Comparative genomics of anhydrobiosis in the tardigrade Hypsibius dujardini.</title>
        <authorList>
            <person name="Yoshida Y."/>
            <person name="Koutsovoulos G."/>
            <person name="Laetsch D."/>
            <person name="Stevens L."/>
            <person name="Kumar S."/>
            <person name="Horikawa D."/>
            <person name="Ishino K."/>
            <person name="Komine S."/>
            <person name="Tomita M."/>
            <person name="Blaxter M."/>
            <person name="Arakawa K."/>
        </authorList>
    </citation>
    <scope>NUCLEOTIDE SEQUENCE [LARGE SCALE GENOMIC DNA]</scope>
    <source>
        <strain evidence="21">Z151</strain>
    </source>
</reference>
<comment type="catalytic activity">
    <reaction evidence="13">
        <text>a di-trans,poly-cis-dolichyl beta-D-mannosyl phosphate + L-seryl-[protein] = 3-O-(alpha-D-mannosyl)-L-seryl-[protein] + a di-trans,poly-cis-dolichyl phosphate + H(+)</text>
        <dbReference type="Rhea" id="RHEA:17377"/>
        <dbReference type="Rhea" id="RHEA-COMP:9863"/>
        <dbReference type="Rhea" id="RHEA-COMP:13546"/>
        <dbReference type="Rhea" id="RHEA-COMP:19498"/>
        <dbReference type="Rhea" id="RHEA-COMP:19501"/>
        <dbReference type="ChEBI" id="CHEBI:15378"/>
        <dbReference type="ChEBI" id="CHEBI:29999"/>
        <dbReference type="ChEBI" id="CHEBI:57683"/>
        <dbReference type="ChEBI" id="CHEBI:58211"/>
        <dbReference type="ChEBI" id="CHEBI:137321"/>
        <dbReference type="EC" id="2.4.1.109"/>
    </reaction>
</comment>
<comment type="similarity">
    <text evidence="3">Belongs to the glycosyltransferase 39 family.</text>
</comment>
<feature type="domain" description="MIR" evidence="19">
    <location>
        <begin position="340"/>
        <end position="404"/>
    </location>
</feature>
<evidence type="ECO:0000256" key="5">
    <source>
        <dbReference type="ARBA" id="ARBA00022676"/>
    </source>
</evidence>
<dbReference type="PANTHER" id="PTHR10050:SF51">
    <property type="entry name" value="PROTEIN O-MANNOSYL-TRANSFERASE 1"/>
    <property type="match status" value="1"/>
</dbReference>
<keyword evidence="8" id="KW-0677">Repeat</keyword>
<comment type="catalytic activity">
    <reaction evidence="12">
        <text>a di-trans,poly-cis-dolichyl beta-D-mannosyl phosphate + L-threonyl-[protein] = 3-O-(alpha-D-mannosyl)-L-threonyl-[protein] + a di-trans,poly-cis-dolichyl phosphate + H(+)</text>
        <dbReference type="Rhea" id="RHEA:53396"/>
        <dbReference type="Rhea" id="RHEA-COMP:11060"/>
        <dbReference type="Rhea" id="RHEA-COMP:13547"/>
        <dbReference type="Rhea" id="RHEA-COMP:19498"/>
        <dbReference type="Rhea" id="RHEA-COMP:19501"/>
        <dbReference type="ChEBI" id="CHEBI:15378"/>
        <dbReference type="ChEBI" id="CHEBI:30013"/>
        <dbReference type="ChEBI" id="CHEBI:57683"/>
        <dbReference type="ChEBI" id="CHEBI:58211"/>
        <dbReference type="ChEBI" id="CHEBI:137323"/>
        <dbReference type="EC" id="2.4.1.109"/>
    </reaction>
</comment>
<organism evidence="20 21">
    <name type="scientific">Hypsibius exemplaris</name>
    <name type="common">Freshwater tardigrade</name>
    <dbReference type="NCBI Taxonomy" id="2072580"/>
    <lineage>
        <taxon>Eukaryota</taxon>
        <taxon>Metazoa</taxon>
        <taxon>Ecdysozoa</taxon>
        <taxon>Tardigrada</taxon>
        <taxon>Eutardigrada</taxon>
        <taxon>Parachela</taxon>
        <taxon>Hypsibioidea</taxon>
        <taxon>Hypsibiidae</taxon>
        <taxon>Hypsibius</taxon>
    </lineage>
</organism>
<evidence type="ECO:0000256" key="3">
    <source>
        <dbReference type="ARBA" id="ARBA00007222"/>
    </source>
</evidence>
<keyword evidence="11 18" id="KW-0472">Membrane</keyword>
<proteinExistence type="inferred from homology"/>
<dbReference type="EC" id="2.4.1.109" evidence="4"/>
<feature type="transmembrane region" description="Helical" evidence="18">
    <location>
        <begin position="149"/>
        <end position="168"/>
    </location>
</feature>
<dbReference type="InterPro" id="IPR036300">
    <property type="entry name" value="MIR_dom_sf"/>
</dbReference>
<protein>
    <recommendedName>
        <fullName evidence="16">Protein O-mannosyltransferase 1</fullName>
        <ecNumber evidence="4">2.4.1.109</ecNumber>
    </recommendedName>
    <alternativeName>
        <fullName evidence="17">Protein rotated abdomen</fullName>
    </alternativeName>
</protein>
<sequence length="780" mass="88140">MDFALHKEEAGELKHRKAHSSIEQSTLDAADKAPLVDVTVPVEPPEVVPAWTAANHVTTKKDRVPLLILTILSGFTRLWRLGYPPVVVFDELFYTRFVHMYINRLFHFDSNPPFAKQLIALTGYLAGYGKQNETFEKIGDRYADDTPIWALRLVPALSGTLLIPLAYCITRELGYSRLAASLAASCFLFDSALVTGSRFVLTDSVNLCLLLGAVFAVLKFIKKRPLGPGSLQWGLLAGTCMGLAISTKYTAFNSLLVLAWIVTRHLWKTIDDVTISAGRLVKYWALCCLVVFLIPTGIYLSCFYAHLAWLTKAGPYDSMMSTRFQSSLEGGLETITQGQPFNIAYGSQITLRNVAGSGGNPCWLHSHEHNYPIKYDDGRGSSHQQHVTCYGWKDINNWWIVKYADRPTLNVEQPPVYVKDGDIVQLLHGMTFKNLNSHDVAAPVTAECQEVSCFVDHNISATAQDLWEVKVVGQEGDDPVWHTIQSQVHFIHVATKAALSATGKSLPDWGFHQGETVSCEAHKEFTSSLWTVEEHRYTKAIPKLKDEREYDLRISEFTPDKPAVYTLSQKFLELQGTMLGLTKDTVEEHFYGSGPQDWILSDNGVAYWAEKGSNKQIFQAGNVLIWQTGAAVITLTVLILLVIWLVDLRYPEMLPVPVDQWNRILYTTELVLSGWVINWLPYFFTDRTLFFHHYYPGLAFKFILIGCFVGEVLDRLRGKYGEIKVIVTNVATAVLGVWLLSVIYNFYIFIPLTYGFYELSVPELKNLEWRETWNFIIRSQ</sequence>
<evidence type="ECO:0000256" key="7">
    <source>
        <dbReference type="ARBA" id="ARBA00022692"/>
    </source>
</evidence>
<keyword evidence="7 18" id="KW-0812">Transmembrane</keyword>
<evidence type="ECO:0000256" key="18">
    <source>
        <dbReference type="SAM" id="Phobius"/>
    </source>
</evidence>
<dbReference type="PANTHER" id="PTHR10050">
    <property type="entry name" value="DOLICHYL-PHOSPHATE-MANNOSE--PROTEIN MANNOSYLTRANSFERASE"/>
    <property type="match status" value="1"/>
</dbReference>
<keyword evidence="9" id="KW-0256">Endoplasmic reticulum</keyword>
<evidence type="ECO:0000256" key="8">
    <source>
        <dbReference type="ARBA" id="ARBA00022737"/>
    </source>
</evidence>
<feature type="transmembrane region" description="Helical" evidence="18">
    <location>
        <begin position="725"/>
        <end position="750"/>
    </location>
</feature>
<dbReference type="FunFam" id="2.80.10.50:FF:000012">
    <property type="entry name" value="Protein O-mannosyl-transferase 1"/>
    <property type="match status" value="1"/>
</dbReference>
<evidence type="ECO:0000256" key="13">
    <source>
        <dbReference type="ARBA" id="ARBA00045102"/>
    </source>
</evidence>
<evidence type="ECO:0000256" key="14">
    <source>
        <dbReference type="ARBA" id="ARBA00059310"/>
    </source>
</evidence>
<evidence type="ECO:0000256" key="1">
    <source>
        <dbReference type="ARBA" id="ARBA00004477"/>
    </source>
</evidence>
<dbReference type="InterPro" id="IPR027005">
    <property type="entry name" value="PMT-like"/>
</dbReference>
<dbReference type="EMBL" id="MTYJ01000035">
    <property type="protein sequence ID" value="OQV19803.1"/>
    <property type="molecule type" value="Genomic_DNA"/>
</dbReference>
<evidence type="ECO:0000256" key="15">
    <source>
        <dbReference type="ARBA" id="ARBA00061810"/>
    </source>
</evidence>
<evidence type="ECO:0000256" key="10">
    <source>
        <dbReference type="ARBA" id="ARBA00022989"/>
    </source>
</evidence>
<evidence type="ECO:0000259" key="19">
    <source>
        <dbReference type="PROSITE" id="PS50919"/>
    </source>
</evidence>
<comment type="caution">
    <text evidence="20">The sequence shown here is derived from an EMBL/GenBank/DDBJ whole genome shotgun (WGS) entry which is preliminary data.</text>
</comment>
<accession>A0A1W0WXC2</accession>
<feature type="transmembrane region" description="Helical" evidence="18">
    <location>
        <begin position="283"/>
        <end position="310"/>
    </location>
</feature>
<evidence type="ECO:0000256" key="4">
    <source>
        <dbReference type="ARBA" id="ARBA00012839"/>
    </source>
</evidence>
<dbReference type="GO" id="GO:0004169">
    <property type="term" value="F:dolichyl-phosphate-mannose-protein mannosyltransferase activity"/>
    <property type="evidence" value="ECO:0007669"/>
    <property type="project" value="UniProtKB-EC"/>
</dbReference>
<keyword evidence="10 18" id="KW-1133">Transmembrane helix</keyword>
<dbReference type="Gene3D" id="2.80.10.50">
    <property type="match status" value="1"/>
</dbReference>
<dbReference type="InterPro" id="IPR032421">
    <property type="entry name" value="PMT_4TMC"/>
</dbReference>